<keyword evidence="5" id="KW-0560">Oxidoreductase</keyword>
<evidence type="ECO:0000256" key="3">
    <source>
        <dbReference type="ARBA" id="ARBA00022630"/>
    </source>
</evidence>
<dbReference type="Proteomes" id="UP001189122">
    <property type="component" value="Unassembled WGS sequence"/>
</dbReference>
<dbReference type="PANTHER" id="PTHR42737">
    <property type="entry name" value="GLUTATHIONE REDUCTASE"/>
    <property type="match status" value="1"/>
</dbReference>
<dbReference type="SUPFAM" id="SSF51905">
    <property type="entry name" value="FAD/NAD(P)-binding domain"/>
    <property type="match status" value="2"/>
</dbReference>
<feature type="region of interest" description="Disordered" evidence="8">
    <location>
        <begin position="240"/>
        <end position="262"/>
    </location>
</feature>
<evidence type="ECO:0000313" key="10">
    <source>
        <dbReference type="EMBL" id="CAA6673960.1"/>
    </source>
</evidence>
<keyword evidence="11" id="KW-1185">Reference proteome</keyword>
<keyword evidence="3" id="KW-0285">Flavoprotein</keyword>
<dbReference type="InterPro" id="IPR023753">
    <property type="entry name" value="FAD/NAD-binding_dom"/>
</dbReference>
<evidence type="ECO:0000256" key="7">
    <source>
        <dbReference type="ARBA" id="ARBA00023284"/>
    </source>
</evidence>
<keyword evidence="7" id="KW-0676">Redox-active center</keyword>
<evidence type="ECO:0000256" key="5">
    <source>
        <dbReference type="ARBA" id="ARBA00023002"/>
    </source>
</evidence>
<dbReference type="PRINTS" id="PR00411">
    <property type="entry name" value="PNDRDTASEI"/>
</dbReference>
<comment type="similarity">
    <text evidence="2">Belongs to the class-I pyridine nucleotide-disulfide oxidoreductase family.</text>
</comment>
<evidence type="ECO:0000256" key="8">
    <source>
        <dbReference type="SAM" id="MobiDB-lite"/>
    </source>
</evidence>
<dbReference type="Gene3D" id="3.50.50.60">
    <property type="entry name" value="FAD/NAD(P)-binding domain"/>
    <property type="match status" value="4"/>
</dbReference>
<keyword evidence="6" id="KW-1015">Disulfide bond</keyword>
<reference evidence="11" key="1">
    <citation type="journal article" date="2020" name="Sci. Rep.">
        <title>Chromosome-scale genome assembly for the duckweed Spirodela intermedia, integrating cytogenetic maps, PacBio and Oxford Nanopore libraries.</title>
        <authorList>
            <person name="Hoang P.T.N."/>
            <person name="Fiebig A."/>
            <person name="Novak P."/>
            <person name="Macas J."/>
            <person name="Cao H.X."/>
            <person name="Stepanenko A."/>
            <person name="Chen G."/>
            <person name="Borisjuk N."/>
            <person name="Scholz U."/>
            <person name="Schubert I."/>
        </authorList>
    </citation>
    <scope>NUCLEOTIDE SEQUENCE [LARGE SCALE GENOMIC DNA]</scope>
</reference>
<evidence type="ECO:0000256" key="1">
    <source>
        <dbReference type="ARBA" id="ARBA00001974"/>
    </source>
</evidence>
<protein>
    <recommendedName>
        <fullName evidence="9">FAD/NAD(P)-binding domain-containing protein</fullName>
    </recommendedName>
</protein>
<dbReference type="SUPFAM" id="SSF55424">
    <property type="entry name" value="FAD/NAD-linked reductases, dimerisation (C-terminal) domain"/>
    <property type="match status" value="1"/>
</dbReference>
<gene>
    <name evidence="10" type="ORF">SI7747_UN020318</name>
</gene>
<feature type="domain" description="FAD/NAD(P)-binding" evidence="9">
    <location>
        <begin position="7"/>
        <end position="154"/>
    </location>
</feature>
<evidence type="ECO:0000256" key="6">
    <source>
        <dbReference type="ARBA" id="ARBA00023157"/>
    </source>
</evidence>
<dbReference type="Gene3D" id="3.30.390.30">
    <property type="match status" value="1"/>
</dbReference>
<evidence type="ECO:0000259" key="9">
    <source>
        <dbReference type="Pfam" id="PF07992"/>
    </source>
</evidence>
<sequence length="262" mass="27725">MARYDVDFFVIGGGSGGVRGARIAAEHGARVAIAEKLLVYASEVRRSLADAVGHGWTLGDATHDWAALLLNGRARFIDAHTIECDGRTITAANILIAVGGVPKRPPGEGWITSDEAFHLPALPKRIGFAHIFAGLGAQVTLVHRDTHVLRGWDPDGLNLAAAGVKTDAKGAIPVDEYSKSNIGHIYAVGDVSGRVALTPIAIREAAAVAVTMGATKADLDRTFALHPTTAEELALLDKHPRISHDGKAPAPRARLVTRKRTQ</sequence>
<dbReference type="InterPro" id="IPR046952">
    <property type="entry name" value="GSHR/TRXR-like"/>
</dbReference>
<dbReference type="Pfam" id="PF07992">
    <property type="entry name" value="Pyr_redox_2"/>
    <property type="match status" value="1"/>
</dbReference>
<dbReference type="PRINTS" id="PR00368">
    <property type="entry name" value="FADPNR"/>
</dbReference>
<accession>A0ABN7E8C6</accession>
<dbReference type="EMBL" id="CACRZD030000050">
    <property type="protein sequence ID" value="CAA6673960.1"/>
    <property type="molecule type" value="Genomic_DNA"/>
</dbReference>
<comment type="cofactor">
    <cofactor evidence="1">
        <name>FAD</name>
        <dbReference type="ChEBI" id="CHEBI:57692"/>
    </cofactor>
</comment>
<keyword evidence="4" id="KW-0274">FAD</keyword>
<evidence type="ECO:0000256" key="4">
    <source>
        <dbReference type="ARBA" id="ARBA00022827"/>
    </source>
</evidence>
<name>A0ABN7E8C6_SPIIN</name>
<comment type="caution">
    <text evidence="10">The sequence shown here is derived from an EMBL/GenBank/DDBJ whole genome shotgun (WGS) entry which is preliminary data.</text>
</comment>
<dbReference type="PANTHER" id="PTHR42737:SF2">
    <property type="entry name" value="GLUTATHIONE REDUCTASE"/>
    <property type="match status" value="1"/>
</dbReference>
<evidence type="ECO:0000313" key="11">
    <source>
        <dbReference type="Proteomes" id="UP001189122"/>
    </source>
</evidence>
<evidence type="ECO:0000256" key="2">
    <source>
        <dbReference type="ARBA" id="ARBA00007532"/>
    </source>
</evidence>
<dbReference type="InterPro" id="IPR016156">
    <property type="entry name" value="FAD/NAD-linked_Rdtase_dimer_sf"/>
</dbReference>
<proteinExistence type="inferred from homology"/>
<organism evidence="10 11">
    <name type="scientific">Spirodela intermedia</name>
    <name type="common">Intermediate duckweed</name>
    <dbReference type="NCBI Taxonomy" id="51605"/>
    <lineage>
        <taxon>Eukaryota</taxon>
        <taxon>Viridiplantae</taxon>
        <taxon>Streptophyta</taxon>
        <taxon>Embryophyta</taxon>
        <taxon>Tracheophyta</taxon>
        <taxon>Spermatophyta</taxon>
        <taxon>Magnoliopsida</taxon>
        <taxon>Liliopsida</taxon>
        <taxon>Araceae</taxon>
        <taxon>Lemnoideae</taxon>
        <taxon>Spirodela</taxon>
    </lineage>
</organism>
<dbReference type="InterPro" id="IPR036188">
    <property type="entry name" value="FAD/NAD-bd_sf"/>
</dbReference>